<evidence type="ECO:0000313" key="3">
    <source>
        <dbReference type="Proteomes" id="UP000244384"/>
    </source>
</evidence>
<dbReference type="Pfam" id="PF16640">
    <property type="entry name" value="Big_3_5"/>
    <property type="match status" value="1"/>
</dbReference>
<reference evidence="3" key="1">
    <citation type="submission" date="2018-01" db="EMBL/GenBank/DDBJ databases">
        <authorList>
            <person name="Li J."/>
        </authorList>
    </citation>
    <scope>NUCLEOTIDE SEQUENCE [LARGE SCALE GENOMIC DNA]</scope>
    <source>
        <strain evidence="3">592</strain>
    </source>
</reference>
<name>A0A2S0WLA1_9ACTN</name>
<sequence>MSAGSPGFRFEGLPDADYLITMIDPTGRYTTTTVPYAEVITMQHSPDLRPVDLGDEPLAEFSARASRGARPPTSFLLYRADDGGTQAPVTFLEGADQQHTLPGPYKVRTGNATWLGGRSFDSAKTITLKVDKATSVTFPSDPTNGDLAGRVVGEDGVLMKDGVATVYAADNEREIIATAPVNELFLAIDLPVRPYKIRISDPTGRYATRWVGGAETFAKARAFTPEISEQTNLGTVAVPRRSDPPRKVAALVSFKLSSSSVRPRRTVSATVQVFAKGVARPTGKIVIKKGSVTLKTITLRASDRGRRTFRTPKLPRGKHTLRAVYSGDATVLGRSSVTRTLRVR</sequence>
<dbReference type="EMBL" id="CP026952">
    <property type="protein sequence ID" value="AWB92125.1"/>
    <property type="molecule type" value="Genomic_DNA"/>
</dbReference>
<protein>
    <recommendedName>
        <fullName evidence="1">Bacterial Ig-like domain-containing protein</fullName>
    </recommendedName>
</protein>
<dbReference type="Gene3D" id="2.60.40.10">
    <property type="entry name" value="Immunoglobulins"/>
    <property type="match status" value="1"/>
</dbReference>
<accession>A0A2S0WLA1</accession>
<dbReference type="AlphaFoldDB" id="A0A2S0WLA1"/>
<dbReference type="GO" id="GO:0005975">
    <property type="term" value="P:carbohydrate metabolic process"/>
    <property type="evidence" value="ECO:0007669"/>
    <property type="project" value="UniProtKB-ARBA"/>
</dbReference>
<evidence type="ECO:0000313" key="2">
    <source>
        <dbReference type="EMBL" id="AWB92125.1"/>
    </source>
</evidence>
<dbReference type="InterPro" id="IPR013783">
    <property type="entry name" value="Ig-like_fold"/>
</dbReference>
<gene>
    <name evidence="2" type="ORF">C3E78_07895</name>
</gene>
<evidence type="ECO:0000259" key="1">
    <source>
        <dbReference type="Pfam" id="PF16640"/>
    </source>
</evidence>
<feature type="domain" description="Bacterial Ig-like" evidence="1">
    <location>
        <begin position="257"/>
        <end position="343"/>
    </location>
</feature>
<dbReference type="InterPro" id="IPR032109">
    <property type="entry name" value="Big_3_5"/>
</dbReference>
<dbReference type="RefSeq" id="WP_108577770.1">
    <property type="nucleotide sequence ID" value="NZ_CP026952.1"/>
</dbReference>
<organism evidence="2 3">
    <name type="scientific">Aeromicrobium chenweiae</name>
    <dbReference type="NCBI Taxonomy" id="2079793"/>
    <lineage>
        <taxon>Bacteria</taxon>
        <taxon>Bacillati</taxon>
        <taxon>Actinomycetota</taxon>
        <taxon>Actinomycetes</taxon>
        <taxon>Propionibacteriales</taxon>
        <taxon>Nocardioidaceae</taxon>
        <taxon>Aeromicrobium</taxon>
    </lineage>
</organism>
<proteinExistence type="predicted"/>
<keyword evidence="3" id="KW-1185">Reference proteome</keyword>
<dbReference type="KEGG" id="aez:C3E78_07895"/>
<dbReference type="OrthoDB" id="3739164at2"/>
<dbReference type="Proteomes" id="UP000244384">
    <property type="component" value="Chromosome"/>
</dbReference>